<dbReference type="InterPro" id="IPR013132">
    <property type="entry name" value="PseI/NeuA/B-like_N"/>
</dbReference>
<dbReference type="GO" id="GO:0047444">
    <property type="term" value="F:N-acylneuraminate-9-phosphate synthase activity"/>
    <property type="evidence" value="ECO:0007669"/>
    <property type="project" value="TreeGrafter"/>
</dbReference>
<proteinExistence type="predicted"/>
<dbReference type="PANTHER" id="PTHR42966">
    <property type="entry name" value="N-ACETYLNEURAMINATE SYNTHASE"/>
    <property type="match status" value="1"/>
</dbReference>
<gene>
    <name evidence="2" type="ORF">UFOPK2855_00638</name>
</gene>
<dbReference type="Gene3D" id="3.90.1210.10">
    <property type="entry name" value="Antifreeze-like/N-acetylneuraminic acid synthase C-terminal domain"/>
    <property type="match status" value="1"/>
</dbReference>
<dbReference type="InterPro" id="IPR051690">
    <property type="entry name" value="PseI-like"/>
</dbReference>
<evidence type="ECO:0000259" key="1">
    <source>
        <dbReference type="PROSITE" id="PS50844"/>
    </source>
</evidence>
<dbReference type="Gene3D" id="3.20.20.70">
    <property type="entry name" value="Aldolase class I"/>
    <property type="match status" value="1"/>
</dbReference>
<dbReference type="NCBIfam" id="TIGR03569">
    <property type="entry name" value="NeuB_NnaB"/>
    <property type="match status" value="1"/>
</dbReference>
<dbReference type="SUPFAM" id="SSF51269">
    <property type="entry name" value="AFP III-like domain"/>
    <property type="match status" value="1"/>
</dbReference>
<sequence length="360" mass="39063">MTKTPNTFIIAEAGVNHNGSISLARQLVDAAVVAKADAVKFQSFVASSIVTNSAKKADYQISQTGGQETQLEMLQRLELSHTQQRELFEYCKACGIEFLSTPFDIDSLKFLVSDLKLSTIKIGSGELTNAPFLLEVARCTDRIILSTGMSTIDEIELAMGVIAFGLTTNKTSEASTAACKQALSSDAGRRELKERVTLLHCTTDYPTSPSDVNLRAMLTLVEKFGCRVGLSDHSVGTHIAVGAVAMGATVIEKHLTTSRDLVGPDHKASLEPDEFKRLVANIRDIEIAFGSAEKSVTVNEQRNQQVARRSIVASKPIKSGELLTTENIVVKRPGTGISPFKYWDLLGTKSTRDIAENELI</sequence>
<dbReference type="PROSITE" id="PS50844">
    <property type="entry name" value="AFP_LIKE"/>
    <property type="match status" value="1"/>
</dbReference>
<dbReference type="Pfam" id="PF08666">
    <property type="entry name" value="SAF"/>
    <property type="match status" value="1"/>
</dbReference>
<name>A0A6J6UMR6_9ZZZZ</name>
<dbReference type="PANTHER" id="PTHR42966:SF1">
    <property type="entry name" value="SIALIC ACID SYNTHASE"/>
    <property type="match status" value="1"/>
</dbReference>
<organism evidence="2">
    <name type="scientific">freshwater metagenome</name>
    <dbReference type="NCBI Taxonomy" id="449393"/>
    <lineage>
        <taxon>unclassified sequences</taxon>
        <taxon>metagenomes</taxon>
        <taxon>ecological metagenomes</taxon>
    </lineage>
</organism>
<feature type="domain" description="AFP-like" evidence="1">
    <location>
        <begin position="310"/>
        <end position="360"/>
    </location>
</feature>
<reference evidence="2" key="1">
    <citation type="submission" date="2020-05" db="EMBL/GenBank/DDBJ databases">
        <authorList>
            <person name="Chiriac C."/>
            <person name="Salcher M."/>
            <person name="Ghai R."/>
            <person name="Kavagutti S V."/>
        </authorList>
    </citation>
    <scope>NUCLEOTIDE SEQUENCE</scope>
</reference>
<dbReference type="AlphaFoldDB" id="A0A6J6UMR6"/>
<dbReference type="CDD" id="cd11615">
    <property type="entry name" value="SAF_NeuB_like"/>
    <property type="match status" value="1"/>
</dbReference>
<protein>
    <submittedName>
        <fullName evidence="2">Unannotated protein</fullName>
    </submittedName>
</protein>
<dbReference type="InterPro" id="IPR036732">
    <property type="entry name" value="AFP_Neu5c_C_sf"/>
</dbReference>
<dbReference type="InterPro" id="IPR013974">
    <property type="entry name" value="SAF"/>
</dbReference>
<evidence type="ECO:0000313" key="2">
    <source>
        <dbReference type="EMBL" id="CAB4760465.1"/>
    </source>
</evidence>
<dbReference type="InterPro" id="IPR013785">
    <property type="entry name" value="Aldolase_TIM"/>
</dbReference>
<dbReference type="InterPro" id="IPR057736">
    <property type="entry name" value="SAF_PseI/NeuA/NeuB"/>
</dbReference>
<dbReference type="SUPFAM" id="SSF51569">
    <property type="entry name" value="Aldolase"/>
    <property type="match status" value="1"/>
</dbReference>
<dbReference type="EMBL" id="CAEZZK010000108">
    <property type="protein sequence ID" value="CAB4760465.1"/>
    <property type="molecule type" value="Genomic_DNA"/>
</dbReference>
<dbReference type="GO" id="GO:0016051">
    <property type="term" value="P:carbohydrate biosynthetic process"/>
    <property type="evidence" value="ECO:0007669"/>
    <property type="project" value="InterPro"/>
</dbReference>
<dbReference type="Pfam" id="PF03102">
    <property type="entry name" value="NeuB"/>
    <property type="match status" value="1"/>
</dbReference>
<accession>A0A6J6UMR6</accession>
<dbReference type="InterPro" id="IPR020007">
    <property type="entry name" value="NeuB/NeuA"/>
</dbReference>
<dbReference type="InterPro" id="IPR006190">
    <property type="entry name" value="SAF_AFP_Neu5Ac"/>
</dbReference>